<dbReference type="EMBL" id="JQCN01000001">
    <property type="protein sequence ID" value="KRO02734.1"/>
    <property type="molecule type" value="Genomic_DNA"/>
</dbReference>
<comment type="caution">
    <text evidence="6">The sequence shown here is derived from an EMBL/GenBank/DDBJ whole genome shotgun (WGS) entry which is preliminary data.</text>
</comment>
<keyword evidence="3 5" id="KW-0159">Chromosome partition</keyword>
<dbReference type="Pfam" id="PF04079">
    <property type="entry name" value="SMC_ScpB"/>
    <property type="match status" value="1"/>
</dbReference>
<keyword evidence="1 5" id="KW-0963">Cytoplasm</keyword>
<dbReference type="GO" id="GO:0005737">
    <property type="term" value="C:cytoplasm"/>
    <property type="evidence" value="ECO:0007669"/>
    <property type="project" value="UniProtKB-SubCell"/>
</dbReference>
<dbReference type="PIRSF" id="PIRSF019345">
    <property type="entry name" value="ScpB"/>
    <property type="match status" value="1"/>
</dbReference>
<evidence type="ECO:0000313" key="7">
    <source>
        <dbReference type="Proteomes" id="UP000051886"/>
    </source>
</evidence>
<protein>
    <recommendedName>
        <fullName evidence="5">Segregation and condensation protein B</fullName>
    </recommendedName>
</protein>
<dbReference type="PANTHER" id="PTHR34298:SF2">
    <property type="entry name" value="SEGREGATION AND CONDENSATION PROTEIN B"/>
    <property type="match status" value="1"/>
</dbReference>
<gene>
    <name evidence="5" type="primary">scpB</name>
    <name evidence="6" type="ORF">IV66_GL000160</name>
</gene>
<evidence type="ECO:0000256" key="5">
    <source>
        <dbReference type="HAMAP-Rule" id="MF_01804"/>
    </source>
</evidence>
<dbReference type="PANTHER" id="PTHR34298">
    <property type="entry name" value="SEGREGATION AND CONDENSATION PROTEIN B"/>
    <property type="match status" value="1"/>
</dbReference>
<dbReference type="GO" id="GO:0051304">
    <property type="term" value="P:chromosome separation"/>
    <property type="evidence" value="ECO:0007669"/>
    <property type="project" value="InterPro"/>
</dbReference>
<comment type="function">
    <text evidence="5">Participates in chromosomal partition during cell division. May act via the formation of a condensin-like complex containing Smc and ScpA that pull DNA away from mid-cell into both cell halves.</text>
</comment>
<accession>A0A0R2LLT5</accession>
<dbReference type="AlphaFoldDB" id="A0A0R2LLT5"/>
<evidence type="ECO:0000256" key="4">
    <source>
        <dbReference type="ARBA" id="ARBA00023306"/>
    </source>
</evidence>
<evidence type="ECO:0000256" key="2">
    <source>
        <dbReference type="ARBA" id="ARBA00022618"/>
    </source>
</evidence>
<dbReference type="Proteomes" id="UP000051886">
    <property type="component" value="Unassembled WGS sequence"/>
</dbReference>
<dbReference type="HAMAP" id="MF_01804">
    <property type="entry name" value="ScpB"/>
    <property type="match status" value="1"/>
</dbReference>
<keyword evidence="4 5" id="KW-0131">Cell cycle</keyword>
<dbReference type="NCBIfam" id="TIGR00281">
    <property type="entry name" value="SMC-Scp complex subunit ScpB"/>
    <property type="match status" value="1"/>
</dbReference>
<dbReference type="Gene3D" id="1.10.10.10">
    <property type="entry name" value="Winged helix-like DNA-binding domain superfamily/Winged helix DNA-binding domain"/>
    <property type="match status" value="2"/>
</dbReference>
<evidence type="ECO:0000256" key="1">
    <source>
        <dbReference type="ARBA" id="ARBA00022490"/>
    </source>
</evidence>
<dbReference type="InterPro" id="IPR005234">
    <property type="entry name" value="ScpB_csome_segregation"/>
</dbReference>
<organism evidence="6 7">
    <name type="scientific">Ligilactobacillus pobuzihii</name>
    <dbReference type="NCBI Taxonomy" id="449659"/>
    <lineage>
        <taxon>Bacteria</taxon>
        <taxon>Bacillati</taxon>
        <taxon>Bacillota</taxon>
        <taxon>Bacilli</taxon>
        <taxon>Lactobacillales</taxon>
        <taxon>Lactobacillaceae</taxon>
        <taxon>Ligilactobacillus</taxon>
    </lineage>
</organism>
<comment type="similarity">
    <text evidence="5">Belongs to the ScpB family.</text>
</comment>
<sequence>MLSNQAKIESLVFISGNDGITVTDLAQLCGIMKPAVIAQLKQLQKKYSSDKSCSFELMQTGDHFKLTTKKAFASLVKNYFESPTMTTLSAQALETLAIIAYRQPITRIEIDEIRGVQSSGMLQKLTAFDLVSEQGRSNAPGRPILYQTTEEFLNYFGLTSIEQLPTINQDQQKEPGFGADSLMGLFEKAVATDEGQKKEENNE</sequence>
<dbReference type="OrthoDB" id="9806226at2"/>
<proteinExistence type="inferred from homology"/>
<keyword evidence="2 5" id="KW-0132">Cell division</keyword>
<name>A0A0R2LLT5_9LACO</name>
<dbReference type="PATRIC" id="fig|449659.4.peg.158"/>
<comment type="subcellular location">
    <subcellularLocation>
        <location evidence="5">Cytoplasm</location>
    </subcellularLocation>
    <text evidence="5">Associated with two foci at the outer edges of the nucleoid region in young cells, and at four foci within both cell halves in older cells.</text>
</comment>
<dbReference type="GO" id="GO:0051301">
    <property type="term" value="P:cell division"/>
    <property type="evidence" value="ECO:0007669"/>
    <property type="project" value="UniProtKB-KW"/>
</dbReference>
<reference evidence="6 7" key="1">
    <citation type="journal article" date="2015" name="Genome Announc.">
        <title>Expanding the biotechnology potential of lactobacilli through comparative genomics of 213 strains and associated genera.</title>
        <authorList>
            <person name="Sun Z."/>
            <person name="Harris H.M."/>
            <person name="McCann A."/>
            <person name="Guo C."/>
            <person name="Argimon S."/>
            <person name="Zhang W."/>
            <person name="Yang X."/>
            <person name="Jeffery I.B."/>
            <person name="Cooney J.C."/>
            <person name="Kagawa T.F."/>
            <person name="Liu W."/>
            <person name="Song Y."/>
            <person name="Salvetti E."/>
            <person name="Wrobel A."/>
            <person name="Rasinkangas P."/>
            <person name="Parkhill J."/>
            <person name="Rea M.C."/>
            <person name="O'Sullivan O."/>
            <person name="Ritari J."/>
            <person name="Douillard F.P."/>
            <person name="Paul Ross R."/>
            <person name="Yang R."/>
            <person name="Briner A.E."/>
            <person name="Felis G.E."/>
            <person name="de Vos W.M."/>
            <person name="Barrangou R."/>
            <person name="Klaenhammer T.R."/>
            <person name="Caufield P.W."/>
            <person name="Cui Y."/>
            <person name="Zhang H."/>
            <person name="O'Toole P.W."/>
        </authorList>
    </citation>
    <scope>NUCLEOTIDE SEQUENCE [LARGE SCALE GENOMIC DNA]</scope>
    <source>
        <strain evidence="6 7">NBRC 103219</strain>
    </source>
</reference>
<evidence type="ECO:0000256" key="3">
    <source>
        <dbReference type="ARBA" id="ARBA00022829"/>
    </source>
</evidence>
<dbReference type="RefSeq" id="WP_017868139.1">
    <property type="nucleotide sequence ID" value="NZ_BJYB01000001.1"/>
</dbReference>
<comment type="subunit">
    <text evidence="5">Homodimer. Homodimerization may be required to stabilize the binding of ScpA to the Smc head domains. Component of a cohesin-like complex composed of ScpA, ScpB and the Smc homodimer, in which ScpA and ScpB bind to the head domain of Smc. The presence of the three proteins is required for the association of the complex with DNA.</text>
</comment>
<keyword evidence="7" id="KW-1185">Reference proteome</keyword>
<dbReference type="GO" id="GO:0006260">
    <property type="term" value="P:DNA replication"/>
    <property type="evidence" value="ECO:0007669"/>
    <property type="project" value="UniProtKB-UniRule"/>
</dbReference>
<dbReference type="STRING" id="449659.IV66_GL000160"/>
<dbReference type="InterPro" id="IPR036388">
    <property type="entry name" value="WH-like_DNA-bd_sf"/>
</dbReference>
<dbReference type="SUPFAM" id="SSF46785">
    <property type="entry name" value="Winged helix' DNA-binding domain"/>
    <property type="match status" value="2"/>
</dbReference>
<evidence type="ECO:0000313" key="6">
    <source>
        <dbReference type="EMBL" id="KRO02734.1"/>
    </source>
</evidence>
<dbReference type="InterPro" id="IPR036390">
    <property type="entry name" value="WH_DNA-bd_sf"/>
</dbReference>